<gene>
    <name evidence="6" type="ORF">SAPINGB_P001034</name>
</gene>
<feature type="compositionally biased region" description="Gly residues" evidence="3">
    <location>
        <begin position="750"/>
        <end position="765"/>
    </location>
</feature>
<dbReference type="GO" id="GO:0006355">
    <property type="term" value="P:regulation of DNA-templated transcription"/>
    <property type="evidence" value="ECO:0007669"/>
    <property type="project" value="TreeGrafter"/>
</dbReference>
<keyword evidence="7" id="KW-1185">Reference proteome</keyword>
<dbReference type="PRINTS" id="PR00503">
    <property type="entry name" value="BROMODOMAIN"/>
</dbReference>
<dbReference type="PANTHER" id="PTHR22880">
    <property type="entry name" value="FALZ-RELATED BROMODOMAIN-CONTAINING PROTEINS"/>
    <property type="match status" value="1"/>
</dbReference>
<reference evidence="6 7" key="1">
    <citation type="submission" date="2019-09" db="EMBL/GenBank/DDBJ databases">
        <authorList>
            <person name="Brejova B."/>
        </authorList>
    </citation>
    <scope>NUCLEOTIDE SEQUENCE [LARGE SCALE GENOMIC DNA]</scope>
</reference>
<dbReference type="Pfam" id="PF00439">
    <property type="entry name" value="Bromodomain"/>
    <property type="match status" value="2"/>
</dbReference>
<feature type="compositionally biased region" description="Low complexity" evidence="3">
    <location>
        <begin position="201"/>
        <end position="220"/>
    </location>
</feature>
<feature type="compositionally biased region" description="Polar residues" evidence="3">
    <location>
        <begin position="221"/>
        <end position="237"/>
    </location>
</feature>
<feature type="compositionally biased region" description="Polar residues" evidence="3">
    <location>
        <begin position="134"/>
        <end position="173"/>
    </location>
</feature>
<name>A0A5E8B3P5_9ASCO</name>
<dbReference type="EMBL" id="CABVLU010000001">
    <property type="protein sequence ID" value="VVT46076.1"/>
    <property type="molecule type" value="Genomic_DNA"/>
</dbReference>
<organism evidence="6 7">
    <name type="scientific">Magnusiomyces paraingens</name>
    <dbReference type="NCBI Taxonomy" id="2606893"/>
    <lineage>
        <taxon>Eukaryota</taxon>
        <taxon>Fungi</taxon>
        <taxon>Dikarya</taxon>
        <taxon>Ascomycota</taxon>
        <taxon>Saccharomycotina</taxon>
        <taxon>Dipodascomycetes</taxon>
        <taxon>Dipodascales</taxon>
        <taxon>Dipodascaceae</taxon>
        <taxon>Magnusiomyces</taxon>
    </lineage>
</organism>
<feature type="compositionally biased region" description="Basic and acidic residues" evidence="3">
    <location>
        <begin position="533"/>
        <end position="556"/>
    </location>
</feature>
<feature type="compositionally biased region" description="Acidic residues" evidence="3">
    <location>
        <begin position="102"/>
        <end position="122"/>
    </location>
</feature>
<evidence type="ECO:0008006" key="8">
    <source>
        <dbReference type="Google" id="ProtNLM"/>
    </source>
</evidence>
<feature type="region of interest" description="Disordered" evidence="3">
    <location>
        <begin position="474"/>
        <end position="561"/>
    </location>
</feature>
<dbReference type="GO" id="GO:0000785">
    <property type="term" value="C:chromatin"/>
    <property type="evidence" value="ECO:0007669"/>
    <property type="project" value="TreeGrafter"/>
</dbReference>
<dbReference type="CDD" id="cd05500">
    <property type="entry name" value="Bromo_BDF1_2_I"/>
    <property type="match status" value="1"/>
</dbReference>
<dbReference type="PROSITE" id="PS51525">
    <property type="entry name" value="NET"/>
    <property type="match status" value="1"/>
</dbReference>
<dbReference type="PROSITE" id="PS00633">
    <property type="entry name" value="BROMODOMAIN_1"/>
    <property type="match status" value="1"/>
</dbReference>
<dbReference type="RefSeq" id="XP_031851648.1">
    <property type="nucleotide sequence ID" value="XM_031995757.1"/>
</dbReference>
<evidence type="ECO:0000259" key="4">
    <source>
        <dbReference type="PROSITE" id="PS50014"/>
    </source>
</evidence>
<dbReference type="InterPro" id="IPR018359">
    <property type="entry name" value="Bromodomain_CS"/>
</dbReference>
<dbReference type="OrthoDB" id="784962at2759"/>
<feature type="compositionally biased region" description="Basic and acidic residues" evidence="3">
    <location>
        <begin position="726"/>
        <end position="738"/>
    </location>
</feature>
<feature type="region of interest" description="Disordered" evidence="3">
    <location>
        <begin position="674"/>
        <end position="707"/>
    </location>
</feature>
<evidence type="ECO:0000256" key="3">
    <source>
        <dbReference type="SAM" id="MobiDB-lite"/>
    </source>
</evidence>
<evidence type="ECO:0000313" key="6">
    <source>
        <dbReference type="EMBL" id="VVT46076.1"/>
    </source>
</evidence>
<keyword evidence="1 2" id="KW-0103">Bromodomain</keyword>
<feature type="region of interest" description="Disordered" evidence="3">
    <location>
        <begin position="977"/>
        <end position="1064"/>
    </location>
</feature>
<feature type="compositionally biased region" description="Gly residues" evidence="3">
    <location>
        <begin position="1006"/>
        <end position="1019"/>
    </location>
</feature>
<protein>
    <recommendedName>
        <fullName evidence="8">Bromodomain-containing protein</fullName>
    </recommendedName>
</protein>
<feature type="compositionally biased region" description="Acidic residues" evidence="3">
    <location>
        <begin position="688"/>
        <end position="698"/>
    </location>
</feature>
<feature type="compositionally biased region" description="Basic and acidic residues" evidence="3">
    <location>
        <begin position="254"/>
        <end position="269"/>
    </location>
</feature>
<evidence type="ECO:0000259" key="5">
    <source>
        <dbReference type="PROSITE" id="PS51525"/>
    </source>
</evidence>
<feature type="compositionally biased region" description="Low complexity" evidence="3">
    <location>
        <begin position="422"/>
        <end position="443"/>
    </location>
</feature>
<feature type="compositionally biased region" description="Polar residues" evidence="3">
    <location>
        <begin position="496"/>
        <end position="506"/>
    </location>
</feature>
<dbReference type="Gene3D" id="1.20.1270.220">
    <property type="match status" value="1"/>
</dbReference>
<feature type="region of interest" description="Disordered" evidence="3">
    <location>
        <begin position="726"/>
        <end position="802"/>
    </location>
</feature>
<evidence type="ECO:0000256" key="2">
    <source>
        <dbReference type="PROSITE-ProRule" id="PRU00035"/>
    </source>
</evidence>
<proteinExistence type="predicted"/>
<feature type="compositionally biased region" description="Low complexity" evidence="3">
    <location>
        <begin position="57"/>
        <end position="81"/>
    </location>
</feature>
<dbReference type="InterPro" id="IPR038336">
    <property type="entry name" value="NET_sf"/>
</dbReference>
<dbReference type="CDD" id="cd05499">
    <property type="entry name" value="Bromo_BDF1_2_II"/>
    <property type="match status" value="1"/>
</dbReference>
<sequence length="1064" mass="113219">MSVKEIEIATPTTSDLSHDETPADSTVSLKKQLPEEKDSMSAHNLSTPVASPPPPQQQQQQQQPADASSNNSVTTATNTISSPPPSNSQDVVMEDAPHDNNVDVDDDDDDDDNDDLFNEPETETLKPLSKTEEATQQLTTDETIPTSTEAKDTTTQIADENAKTSSNDSNDLINNKTTSNDNDTSAKPASSPEIKSEDASKSTSSSGSSTSSSASSTSTAQTDLNNPTAVPSSSPKRAQTLEHEDPDPVPAKRPRLDDYVKNEDIKHVETTTQVTADPRDPPEGAPRQLAKHQAKFALASLRAVKRLKDAGPFIDPVDDVKLNIPTYYTVIKHPMDLSTMERKVTGSLYTGVSEFISDMNLIVSNCVLFNGPESFISNMARNIKASFDKHMNNMPPYEQPALNSNSRPKKKTGAGAKNQRVAATARNSASPAPAATATTTTPSLTSAAANKAASTPAIASPAKSKLSKAAAAASATTSNTSSTTTLSTTVPASTKVTTNPNPSVSSKGPLKKVSPAAEASKPFALQPSGIPTIRRDSSVDGRPKREIHPPKSKDLPYGDFKPRKKKHAAELRFCGGVLKELMSKKHETFNFPFLQPVDPVALNCPSYFKIIKHPMDLSTIQQKFNTNQYETAELFEEDVRLMFRNCYKFNPEGSPVNLMGHRLEALFDQKWVDRPVPAPSPPPIPVESESEEESDLSDSELIRDDPGIKYLEAQLERMKKDLEKMKREALQKAREARDARKRRKKKTNGSAGGSKRGAKEGGGAGTTRRKSASGAAGPGRRASNANGVSASGSTGPNASASSPAVAANASNVATAAANNAPTAYVTYEMKEELSRMCQTLPEKKMRHVLKLIQEGMPNLNTDNQEEVELEIDQLNPATVLKLYDYVVKAKRPRANSTTKRAANNASNVPAAGTGSPGPSGSKRKGKPISEAEQTRQIEELQKKIEQFDRAEEQAAAASRDDDYDGMMMSDNDVVYVNDDSRGVGGNAGNGIGSSGNGVGSTNSSAGNGGSGSSSSGGHGGGHDLMVSASGAGMALAGGRGPSMRDSDDDDDDDDGGSDSSSEEE</sequence>
<feature type="domain" description="Bromo" evidence="4">
    <location>
        <begin position="305"/>
        <end position="377"/>
    </location>
</feature>
<feature type="region of interest" description="Disordered" evidence="3">
    <location>
        <begin position="891"/>
        <end position="933"/>
    </location>
</feature>
<dbReference type="InterPro" id="IPR036427">
    <property type="entry name" value="Bromodomain-like_sf"/>
</dbReference>
<feature type="compositionally biased region" description="Low complexity" evidence="3">
    <location>
        <begin position="474"/>
        <end position="495"/>
    </location>
</feature>
<feature type="compositionally biased region" description="Polar residues" evidence="3">
    <location>
        <begin position="894"/>
        <end position="907"/>
    </location>
</feature>
<dbReference type="Proteomes" id="UP000398389">
    <property type="component" value="Unassembled WGS sequence"/>
</dbReference>
<feature type="region of interest" description="Disordered" evidence="3">
    <location>
        <begin position="947"/>
        <end position="966"/>
    </location>
</feature>
<feature type="compositionally biased region" description="Low complexity" evidence="3">
    <location>
        <begin position="174"/>
        <end position="185"/>
    </location>
</feature>
<dbReference type="GO" id="GO:0005634">
    <property type="term" value="C:nucleus"/>
    <property type="evidence" value="ECO:0007669"/>
    <property type="project" value="TreeGrafter"/>
</dbReference>
<feature type="compositionally biased region" description="Acidic residues" evidence="3">
    <location>
        <begin position="1046"/>
        <end position="1064"/>
    </location>
</feature>
<dbReference type="InterPro" id="IPR027353">
    <property type="entry name" value="NET_dom"/>
</dbReference>
<dbReference type="PANTHER" id="PTHR22880:SF225">
    <property type="entry name" value="BROMODOMAIN-CONTAINING PROTEIN BET-1-RELATED"/>
    <property type="match status" value="1"/>
</dbReference>
<feature type="compositionally biased region" description="Gly residues" evidence="3">
    <location>
        <begin position="982"/>
        <end position="998"/>
    </location>
</feature>
<dbReference type="SMART" id="SM00297">
    <property type="entry name" value="BROMO"/>
    <property type="match status" value="2"/>
</dbReference>
<evidence type="ECO:0000256" key="1">
    <source>
        <dbReference type="ARBA" id="ARBA00023117"/>
    </source>
</evidence>
<dbReference type="GeneID" id="43579857"/>
<feature type="domain" description="Bromo" evidence="4">
    <location>
        <begin position="585"/>
        <end position="657"/>
    </location>
</feature>
<dbReference type="Pfam" id="PF17035">
    <property type="entry name" value="BET"/>
    <property type="match status" value="1"/>
</dbReference>
<dbReference type="InterPro" id="IPR001487">
    <property type="entry name" value="Bromodomain"/>
</dbReference>
<accession>A0A5E8B3P5</accession>
<dbReference type="InterPro" id="IPR050935">
    <property type="entry name" value="Bromo_chromatin_reader"/>
</dbReference>
<feature type="domain" description="NET" evidence="5">
    <location>
        <begin position="815"/>
        <end position="897"/>
    </location>
</feature>
<feature type="region of interest" description="Disordered" evidence="3">
    <location>
        <begin position="1"/>
        <end position="287"/>
    </location>
</feature>
<evidence type="ECO:0000313" key="7">
    <source>
        <dbReference type="Proteomes" id="UP000398389"/>
    </source>
</evidence>
<feature type="region of interest" description="Disordered" evidence="3">
    <location>
        <begin position="391"/>
        <end position="443"/>
    </location>
</feature>
<dbReference type="GO" id="GO:0006338">
    <property type="term" value="P:chromatin remodeling"/>
    <property type="evidence" value="ECO:0007669"/>
    <property type="project" value="TreeGrafter"/>
</dbReference>
<dbReference type="Gene3D" id="1.20.920.10">
    <property type="entry name" value="Bromodomain-like"/>
    <property type="match status" value="2"/>
</dbReference>
<dbReference type="SUPFAM" id="SSF47370">
    <property type="entry name" value="Bromodomain"/>
    <property type="match status" value="2"/>
</dbReference>
<feature type="compositionally biased region" description="Low complexity" evidence="3">
    <location>
        <begin position="772"/>
        <end position="802"/>
    </location>
</feature>
<dbReference type="AlphaFoldDB" id="A0A5E8B3P5"/>
<dbReference type="PROSITE" id="PS50014">
    <property type="entry name" value="BROMODOMAIN_2"/>
    <property type="match status" value="2"/>
</dbReference>
<feature type="compositionally biased region" description="Pro residues" evidence="3">
    <location>
        <begin position="676"/>
        <end position="685"/>
    </location>
</feature>